<gene>
    <name evidence="1" type="ORF">HNI00_01615</name>
    <name evidence="2" type="ORF">HNI00_08780</name>
    <name evidence="3" type="ORF">HNI00_10250</name>
    <name evidence="4" type="ORF">HNI00_11230</name>
    <name evidence="5" type="ORF">HNI00_12620</name>
    <name evidence="6" type="ORF">HNI00_15430</name>
</gene>
<evidence type="ECO:0000313" key="5">
    <source>
        <dbReference type="EMBL" id="WOB43900.1"/>
    </source>
</evidence>
<dbReference type="EMBL" id="CP053540">
    <property type="protein sequence ID" value="WOB44379.1"/>
    <property type="molecule type" value="Genomic_DNA"/>
</dbReference>
<dbReference type="Pfam" id="PF13565">
    <property type="entry name" value="HTH_32"/>
    <property type="match status" value="1"/>
</dbReference>
<dbReference type="KEGG" id="tog:HNI00_12620"/>
<organism evidence="1">
    <name type="scientific">Thermoleptolyngbya oregonensis NK1-22</name>
    <dbReference type="NCBI Taxonomy" id="2547457"/>
    <lineage>
        <taxon>Bacteria</taxon>
        <taxon>Bacillati</taxon>
        <taxon>Cyanobacteriota</taxon>
        <taxon>Cyanophyceae</taxon>
        <taxon>Oculatellales</taxon>
        <taxon>Oculatellaceae</taxon>
        <taxon>Thermoleptolyngbya</taxon>
    </lineage>
</organism>
<reference evidence="1" key="1">
    <citation type="submission" date="2020-05" db="EMBL/GenBank/DDBJ databases">
        <authorList>
            <person name="Zhu T."/>
            <person name="Keshari N."/>
            <person name="Lu X."/>
        </authorList>
    </citation>
    <scope>NUCLEOTIDE SEQUENCE</scope>
    <source>
        <strain evidence="1">NK1-22</strain>
    </source>
</reference>
<dbReference type="EMBL" id="CP053540">
    <property type="protein sequence ID" value="WOB43900.1"/>
    <property type="molecule type" value="Genomic_DNA"/>
</dbReference>
<evidence type="ECO:0000313" key="3">
    <source>
        <dbReference type="EMBL" id="WOB43496.1"/>
    </source>
</evidence>
<dbReference type="SUPFAM" id="SSF46689">
    <property type="entry name" value="Homeodomain-like"/>
    <property type="match status" value="1"/>
</dbReference>
<evidence type="ECO:0000313" key="2">
    <source>
        <dbReference type="EMBL" id="WOB43242.1"/>
    </source>
</evidence>
<evidence type="ECO:0000313" key="4">
    <source>
        <dbReference type="EMBL" id="WOB43659.1"/>
    </source>
</evidence>
<sequence length="140" mass="15919">MKKCQVELRPTDRDYLENLLRKGQLGARQFKRATGLLELDRGKPVSAVATTLSVSETTVRAWRERYEQEGLQMLHDKPRSGRPIEFDGEQRAKITALACSEAPVGHDRWDLRLLADKAVELNYCQSISHTQVAKILKKTS</sequence>
<dbReference type="EMBL" id="CP053540">
    <property type="protein sequence ID" value="WOB43659.1"/>
    <property type="molecule type" value="Genomic_DNA"/>
</dbReference>
<dbReference type="InterPro" id="IPR009057">
    <property type="entry name" value="Homeodomain-like_sf"/>
</dbReference>
<dbReference type="KEGG" id="tog:HNI00_11230"/>
<evidence type="ECO:0000313" key="6">
    <source>
        <dbReference type="EMBL" id="WOB44379.1"/>
    </source>
</evidence>
<dbReference type="KEGG" id="tog:HNI00_08780"/>
<dbReference type="EMBL" id="CP053540">
    <property type="protein sequence ID" value="WOB43496.1"/>
    <property type="molecule type" value="Genomic_DNA"/>
</dbReference>
<dbReference type="RefSeq" id="WP_297078364.1">
    <property type="nucleotide sequence ID" value="NZ_CP053540.1"/>
</dbReference>
<dbReference type="KEGG" id="tog:HNI00_01615"/>
<accession>A0AA96Y2Y2</accession>
<name>A0AA96Y2Y2_9CYAN</name>
<proteinExistence type="predicted"/>
<evidence type="ECO:0000313" key="1">
    <source>
        <dbReference type="EMBL" id="WOB42006.1"/>
    </source>
</evidence>
<dbReference type="KEGG" id="tog:HNI00_10250"/>
<protein>
    <submittedName>
        <fullName evidence="1">Helix-turn-helix domain containing protein</fullName>
    </submittedName>
</protein>
<dbReference type="KEGG" id="tog:HNI00_15430"/>
<dbReference type="EMBL" id="CP053540">
    <property type="protein sequence ID" value="WOB42006.1"/>
    <property type="molecule type" value="Genomic_DNA"/>
</dbReference>
<dbReference type="AlphaFoldDB" id="A0AA96Y2Y2"/>
<dbReference type="EMBL" id="CP053540">
    <property type="protein sequence ID" value="WOB43242.1"/>
    <property type="molecule type" value="Genomic_DNA"/>
</dbReference>